<organism evidence="1 2">
    <name type="scientific">Streptomyces viridosporus T7A</name>
    <dbReference type="NCBI Taxonomy" id="665577"/>
    <lineage>
        <taxon>Bacteria</taxon>
        <taxon>Bacillati</taxon>
        <taxon>Actinomycetota</taxon>
        <taxon>Actinomycetes</taxon>
        <taxon>Kitasatosporales</taxon>
        <taxon>Streptomycetaceae</taxon>
        <taxon>Streptomyces</taxon>
    </lineage>
</organism>
<evidence type="ECO:0000313" key="1">
    <source>
        <dbReference type="EMBL" id="QEU86011.1"/>
    </source>
</evidence>
<sequence>MTLHEIVYGPRAAAGAGLLAVLDRALEANVVMARACALAGDRVNEALRHHEINMLLDLREREGGAA</sequence>
<reference evidence="1 2" key="1">
    <citation type="submission" date="2017-09" db="EMBL/GenBank/DDBJ databases">
        <authorList>
            <person name="Lee N."/>
            <person name="Cho B.-K."/>
        </authorList>
    </citation>
    <scope>NUCLEOTIDE SEQUENCE [LARGE SCALE GENOMIC DNA]</scope>
    <source>
        <strain evidence="1 2">ATCC 39115</strain>
    </source>
</reference>
<dbReference type="EMBL" id="CP023700">
    <property type="protein sequence ID" value="QEU86011.1"/>
    <property type="molecule type" value="Genomic_DNA"/>
</dbReference>
<dbReference type="RefSeq" id="WP_016826054.1">
    <property type="nucleotide sequence ID" value="NZ_CP023700.1"/>
</dbReference>
<accession>A0ABX6AFD2</accession>
<name>A0ABX6AFD2_STRVD</name>
<proteinExistence type="predicted"/>
<dbReference type="Proteomes" id="UP000327143">
    <property type="component" value="Chromosome"/>
</dbReference>
<keyword evidence="2" id="KW-1185">Reference proteome</keyword>
<protein>
    <submittedName>
        <fullName evidence="1">Uncharacterized protein</fullName>
    </submittedName>
</protein>
<gene>
    <name evidence="1" type="ORF">CP969_15800</name>
</gene>
<evidence type="ECO:0000313" key="2">
    <source>
        <dbReference type="Proteomes" id="UP000327143"/>
    </source>
</evidence>